<name>A0A381X7D7_9ZZZZ</name>
<feature type="transmembrane region" description="Helical" evidence="1">
    <location>
        <begin position="23"/>
        <end position="40"/>
    </location>
</feature>
<evidence type="ECO:0000313" key="2">
    <source>
        <dbReference type="EMBL" id="SVA60654.1"/>
    </source>
</evidence>
<feature type="non-terminal residue" evidence="2">
    <location>
        <position position="1"/>
    </location>
</feature>
<proteinExistence type="predicted"/>
<keyword evidence="1" id="KW-1133">Transmembrane helix</keyword>
<feature type="transmembrane region" description="Helical" evidence="1">
    <location>
        <begin position="88"/>
        <end position="111"/>
    </location>
</feature>
<dbReference type="EMBL" id="UINC01014168">
    <property type="protein sequence ID" value="SVA60654.1"/>
    <property type="molecule type" value="Genomic_DNA"/>
</dbReference>
<sequence length="341" mass="38234">VAFLMCSLTPLYWIARFGIPDNLFYAMLPLFGLSVVNWYQKKTRKSLTIMIIGVISFALTRPEAILVILAVTLVFAGDFLRRYLSRRFLLVGACLSLAMMCGAVIVVLSSAPVETMLVTFKDGPATVPSLKVTSIVNMSDFDPTIHVRVQNRPPRPPSFYWDLFSRGHISWGLAMSSQTLLNKGGAEFDRLQFSYSRLVGGAWGEGLSTDELSYLMSMDAIEVIRSNPVGHLLKIPIRGLALLFPWTYQPWSLAHVLYEAAYTIFLFIGLILLIRRGGFQIPQLVLLAIPFTICLFLSSYGIDNDLKHRNGIFVGLNQIAPLGFFLVPRSRRISPEFDSER</sequence>
<reference evidence="2" key="1">
    <citation type="submission" date="2018-05" db="EMBL/GenBank/DDBJ databases">
        <authorList>
            <person name="Lanie J.A."/>
            <person name="Ng W.-L."/>
            <person name="Kazmierczak K.M."/>
            <person name="Andrzejewski T.M."/>
            <person name="Davidsen T.M."/>
            <person name="Wayne K.J."/>
            <person name="Tettelin H."/>
            <person name="Glass J.I."/>
            <person name="Rusch D."/>
            <person name="Podicherti R."/>
            <person name="Tsui H.-C.T."/>
            <person name="Winkler M.E."/>
        </authorList>
    </citation>
    <scope>NUCLEOTIDE SEQUENCE</scope>
</reference>
<evidence type="ECO:0000256" key="1">
    <source>
        <dbReference type="SAM" id="Phobius"/>
    </source>
</evidence>
<protein>
    <submittedName>
        <fullName evidence="2">Uncharacterized protein</fullName>
    </submittedName>
</protein>
<organism evidence="2">
    <name type="scientific">marine metagenome</name>
    <dbReference type="NCBI Taxonomy" id="408172"/>
    <lineage>
        <taxon>unclassified sequences</taxon>
        <taxon>metagenomes</taxon>
        <taxon>ecological metagenomes</taxon>
    </lineage>
</organism>
<feature type="transmembrane region" description="Helical" evidence="1">
    <location>
        <begin position="46"/>
        <end position="76"/>
    </location>
</feature>
<feature type="transmembrane region" description="Helical" evidence="1">
    <location>
        <begin position="284"/>
        <end position="302"/>
    </location>
</feature>
<keyword evidence="1" id="KW-0472">Membrane</keyword>
<accession>A0A381X7D7</accession>
<gene>
    <name evidence="2" type="ORF">METZ01_LOCUS113508</name>
</gene>
<keyword evidence="1" id="KW-0812">Transmembrane</keyword>
<feature type="transmembrane region" description="Helical" evidence="1">
    <location>
        <begin position="252"/>
        <end position="272"/>
    </location>
</feature>
<dbReference type="AlphaFoldDB" id="A0A381X7D7"/>